<evidence type="ECO:0000256" key="1">
    <source>
        <dbReference type="ARBA" id="ARBA00000830"/>
    </source>
</evidence>
<dbReference type="EC" id="3.1.3.18" evidence="4"/>
<evidence type="ECO:0000313" key="6">
    <source>
        <dbReference type="Proteomes" id="UP000245293"/>
    </source>
</evidence>
<protein>
    <recommendedName>
        <fullName evidence="4">phosphoglycolate phosphatase</fullName>
        <ecNumber evidence="4">3.1.3.18</ecNumber>
    </recommendedName>
</protein>
<gene>
    <name evidence="5" type="ORF">DFK10_10915</name>
</gene>
<proteinExistence type="inferred from homology"/>
<dbReference type="GO" id="GO:0008967">
    <property type="term" value="F:phosphoglycolate phosphatase activity"/>
    <property type="evidence" value="ECO:0007669"/>
    <property type="project" value="UniProtKB-EC"/>
</dbReference>
<dbReference type="Pfam" id="PF13419">
    <property type="entry name" value="HAD_2"/>
    <property type="match status" value="1"/>
</dbReference>
<accession>A0A2V1P282</accession>
<evidence type="ECO:0000256" key="2">
    <source>
        <dbReference type="ARBA" id="ARBA00004818"/>
    </source>
</evidence>
<dbReference type="SFLD" id="SFLDS00003">
    <property type="entry name" value="Haloacid_Dehalogenase"/>
    <property type="match status" value="1"/>
</dbReference>
<dbReference type="InterPro" id="IPR023198">
    <property type="entry name" value="PGP-like_dom2"/>
</dbReference>
<dbReference type="Gene3D" id="1.10.150.240">
    <property type="entry name" value="Putative phosphatase, domain 2"/>
    <property type="match status" value="1"/>
</dbReference>
<dbReference type="PANTHER" id="PTHR43434:SF1">
    <property type="entry name" value="PHOSPHOGLYCOLATE PHOSPHATASE"/>
    <property type="match status" value="1"/>
</dbReference>
<dbReference type="InterPro" id="IPR041492">
    <property type="entry name" value="HAD_2"/>
</dbReference>
<reference evidence="6" key="1">
    <citation type="submission" date="2018-05" db="EMBL/GenBank/DDBJ databases">
        <authorList>
            <person name="Du Z."/>
            <person name="Wang X."/>
        </authorList>
    </citation>
    <scope>NUCLEOTIDE SEQUENCE [LARGE SCALE GENOMIC DNA]</scope>
    <source>
        <strain evidence="6">WDS4C29</strain>
    </source>
</reference>
<dbReference type="EMBL" id="QETF01000011">
    <property type="protein sequence ID" value="PWG16643.1"/>
    <property type="molecule type" value="Genomic_DNA"/>
</dbReference>
<comment type="caution">
    <text evidence="5">The sequence shown here is derived from an EMBL/GenBank/DDBJ whole genome shotgun (WGS) entry which is preliminary data.</text>
</comment>
<comment type="similarity">
    <text evidence="3">Belongs to the HAD-like hydrolase superfamily. CbbY/CbbZ/Gph/YieH family.</text>
</comment>
<dbReference type="RefSeq" id="WP_109389065.1">
    <property type="nucleotide sequence ID" value="NZ_QETF01000011.1"/>
</dbReference>
<dbReference type="NCBIfam" id="TIGR01549">
    <property type="entry name" value="HAD-SF-IA-v1"/>
    <property type="match status" value="1"/>
</dbReference>
<sequence>MRTVIFDLDGTLADTSGDLVAAANACFRDLGLGDVLDPLADAATAMRGGRAMLTLGFERTGGHGPDEIDRQYPRLLDYYGQALDIHTRLFPGAVEAVEGLRAGGYAVGVCTNKPEGLADRLLDSLGVRGLFASLIGADTLPTRKPDAAPYLAAVERAQGALDRSVLIGDTVTDRDTARAAGVPVILVTFGPHGDGVHDMAPDGTIGSYNDLGAEVQRLIG</sequence>
<dbReference type="SUPFAM" id="SSF56784">
    <property type="entry name" value="HAD-like"/>
    <property type="match status" value="1"/>
</dbReference>
<dbReference type="PANTHER" id="PTHR43434">
    <property type="entry name" value="PHOSPHOGLYCOLATE PHOSPHATASE"/>
    <property type="match status" value="1"/>
</dbReference>
<dbReference type="InterPro" id="IPR006439">
    <property type="entry name" value="HAD-SF_hydro_IA"/>
</dbReference>
<dbReference type="SFLD" id="SFLDG01129">
    <property type="entry name" value="C1.5:_HAD__Beta-PGM__Phosphata"/>
    <property type="match status" value="1"/>
</dbReference>
<dbReference type="GO" id="GO:0005829">
    <property type="term" value="C:cytosol"/>
    <property type="evidence" value="ECO:0007669"/>
    <property type="project" value="TreeGrafter"/>
</dbReference>
<dbReference type="Proteomes" id="UP000245293">
    <property type="component" value="Unassembled WGS sequence"/>
</dbReference>
<keyword evidence="6" id="KW-1185">Reference proteome</keyword>
<dbReference type="PRINTS" id="PR00413">
    <property type="entry name" value="HADHALOGNASE"/>
</dbReference>
<evidence type="ECO:0000256" key="4">
    <source>
        <dbReference type="ARBA" id="ARBA00013078"/>
    </source>
</evidence>
<dbReference type="OrthoDB" id="9793014at2"/>
<name>A0A2V1P282_9RHOB</name>
<dbReference type="AlphaFoldDB" id="A0A2V1P282"/>
<comment type="pathway">
    <text evidence="2">Organic acid metabolism; glycolate biosynthesis; glycolate from 2-phosphoglycolate: step 1/1.</text>
</comment>
<organism evidence="5 6">
    <name type="scientific">Salibaculum griseiflavum</name>
    <dbReference type="NCBI Taxonomy" id="1914409"/>
    <lineage>
        <taxon>Bacteria</taxon>
        <taxon>Pseudomonadati</taxon>
        <taxon>Pseudomonadota</taxon>
        <taxon>Alphaproteobacteria</taxon>
        <taxon>Rhodobacterales</taxon>
        <taxon>Roseobacteraceae</taxon>
        <taxon>Salibaculum</taxon>
    </lineage>
</organism>
<evidence type="ECO:0000256" key="3">
    <source>
        <dbReference type="ARBA" id="ARBA00006171"/>
    </source>
</evidence>
<dbReference type="InterPro" id="IPR050155">
    <property type="entry name" value="HAD-like_hydrolase_sf"/>
</dbReference>
<evidence type="ECO:0000313" key="5">
    <source>
        <dbReference type="EMBL" id="PWG16643.1"/>
    </source>
</evidence>
<dbReference type="Gene3D" id="3.40.50.1000">
    <property type="entry name" value="HAD superfamily/HAD-like"/>
    <property type="match status" value="1"/>
</dbReference>
<comment type="catalytic activity">
    <reaction evidence="1">
        <text>2-phosphoglycolate + H2O = glycolate + phosphate</text>
        <dbReference type="Rhea" id="RHEA:14369"/>
        <dbReference type="ChEBI" id="CHEBI:15377"/>
        <dbReference type="ChEBI" id="CHEBI:29805"/>
        <dbReference type="ChEBI" id="CHEBI:43474"/>
        <dbReference type="ChEBI" id="CHEBI:58033"/>
        <dbReference type="EC" id="3.1.3.18"/>
    </reaction>
</comment>
<dbReference type="InterPro" id="IPR036412">
    <property type="entry name" value="HAD-like_sf"/>
</dbReference>
<dbReference type="GO" id="GO:0006281">
    <property type="term" value="P:DNA repair"/>
    <property type="evidence" value="ECO:0007669"/>
    <property type="project" value="TreeGrafter"/>
</dbReference>
<dbReference type="InterPro" id="IPR023214">
    <property type="entry name" value="HAD_sf"/>
</dbReference>